<feature type="compositionally biased region" description="Basic and acidic residues" evidence="1">
    <location>
        <begin position="63"/>
        <end position="72"/>
    </location>
</feature>
<accession>A0A926ITU2</accession>
<evidence type="ECO:0000313" key="2">
    <source>
        <dbReference type="EMBL" id="MBC8674285.1"/>
    </source>
</evidence>
<proteinExistence type="predicted"/>
<gene>
    <name evidence="2" type="ORF">H2136_20205</name>
</gene>
<comment type="caution">
    <text evidence="2">The sequence shown here is derived from an EMBL/GenBank/DDBJ whole genome shotgun (WGS) entry which is preliminary data.</text>
</comment>
<sequence length="72" mass="8123">MPWWVLPWGQTRFWHYPASSVDAVAVYNHGTDAGVSPCSRCAQGIEQVDMPALRPGRPQPRSPSEHAFRRYG</sequence>
<dbReference type="EMBL" id="JACLAN010000013">
    <property type="protein sequence ID" value="MBC8674285.1"/>
    <property type="molecule type" value="Genomic_DNA"/>
</dbReference>
<protein>
    <submittedName>
        <fullName evidence="2">Uncharacterized protein</fullName>
    </submittedName>
</protein>
<feature type="region of interest" description="Disordered" evidence="1">
    <location>
        <begin position="49"/>
        <end position="72"/>
    </location>
</feature>
<name>A0A926ITU2_AERHY</name>
<organism evidence="2">
    <name type="scientific">Aeromonas hydrophila</name>
    <dbReference type="NCBI Taxonomy" id="644"/>
    <lineage>
        <taxon>Bacteria</taxon>
        <taxon>Pseudomonadati</taxon>
        <taxon>Pseudomonadota</taxon>
        <taxon>Gammaproteobacteria</taxon>
        <taxon>Aeromonadales</taxon>
        <taxon>Aeromonadaceae</taxon>
        <taxon>Aeromonas</taxon>
    </lineage>
</organism>
<dbReference type="AlphaFoldDB" id="A0A926ITU2"/>
<reference evidence="2" key="1">
    <citation type="submission" date="2020-07" db="EMBL/GenBank/DDBJ databases">
        <title>Carbapenem Resistant Aeromonas hydrophila Carrying blacphA7 Isolated from Two Solid Organ Transplant Patients.</title>
        <authorList>
            <person name="Hilt E."/>
            <person name="Fitzwater S.P."/>
            <person name="Ward K."/>
            <person name="De St Maurice A."/>
            <person name="Chandrasekaran S."/>
            <person name="Garner O.B."/>
            <person name="Yang S."/>
        </authorList>
    </citation>
    <scope>NUCLEOTIDE SEQUENCE</scope>
    <source>
        <strain evidence="2">B-1</strain>
    </source>
</reference>
<evidence type="ECO:0000256" key="1">
    <source>
        <dbReference type="SAM" id="MobiDB-lite"/>
    </source>
</evidence>